<dbReference type="Gene3D" id="3.40.50.970">
    <property type="match status" value="1"/>
</dbReference>
<dbReference type="Pfam" id="PF00456">
    <property type="entry name" value="Transketolase_N"/>
    <property type="match status" value="1"/>
</dbReference>
<dbReference type="InterPro" id="IPR005474">
    <property type="entry name" value="Transketolase_N"/>
</dbReference>
<dbReference type="AlphaFoldDB" id="A0A1G2L9T1"/>
<dbReference type="STRING" id="1802280.A3B37_03615"/>
<reference evidence="2 3" key="1">
    <citation type="journal article" date="2016" name="Nat. Commun.">
        <title>Thousands of microbial genomes shed light on interconnected biogeochemical processes in an aquifer system.</title>
        <authorList>
            <person name="Anantharaman K."/>
            <person name="Brown C.T."/>
            <person name="Hug L.A."/>
            <person name="Sharon I."/>
            <person name="Castelle C.J."/>
            <person name="Probst A.J."/>
            <person name="Thomas B.C."/>
            <person name="Singh A."/>
            <person name="Wilkins M.J."/>
            <person name="Karaoz U."/>
            <person name="Brodie E.L."/>
            <person name="Williams K.H."/>
            <person name="Hubbard S.S."/>
            <person name="Banfield J.F."/>
        </authorList>
    </citation>
    <scope>NUCLEOTIDE SEQUENCE [LARGE SCALE GENOMIC DNA]</scope>
</reference>
<dbReference type="EMBL" id="MHQS01000018">
    <property type="protein sequence ID" value="OHA08320.1"/>
    <property type="molecule type" value="Genomic_DNA"/>
</dbReference>
<comment type="caution">
    <text evidence="2">The sequence shown here is derived from an EMBL/GenBank/DDBJ whole genome shotgun (WGS) entry which is preliminary data.</text>
</comment>
<dbReference type="CDD" id="cd02012">
    <property type="entry name" value="TPP_TK"/>
    <property type="match status" value="1"/>
</dbReference>
<sequence>MKSLTLLEKQAANIRRRILVAAHRARSAHIGSALSAVDILAYLYAGALRFRAREPNWPNRDRFILSKGHGALALYATLVEHRFFRGTLLAQYFANGSKLAGHPVWASAPGIEATTGSLGHGLSLGLGQALAAKYDKRSYRVFVMLSDGECDEGSIWEAAMAASHWKLDNLIAIIDYNKIQSFGTVKEVMNLEPFREKWRSFGWSTQEVNGHDFQNLALGFKKIPRVRNKPTVIIAHTVKGKGISFMENTLTWHYKNLTDELLAQALQELVTA</sequence>
<evidence type="ECO:0000259" key="1">
    <source>
        <dbReference type="Pfam" id="PF00456"/>
    </source>
</evidence>
<evidence type="ECO:0000313" key="2">
    <source>
        <dbReference type="EMBL" id="OHA08320.1"/>
    </source>
</evidence>
<dbReference type="SUPFAM" id="SSF52518">
    <property type="entry name" value="Thiamin diphosphate-binding fold (THDP-binding)"/>
    <property type="match status" value="1"/>
</dbReference>
<dbReference type="InterPro" id="IPR029061">
    <property type="entry name" value="THDP-binding"/>
</dbReference>
<name>A0A1G2L9T1_9BACT</name>
<evidence type="ECO:0000313" key="3">
    <source>
        <dbReference type="Proteomes" id="UP000176705"/>
    </source>
</evidence>
<feature type="domain" description="Transketolase N-terminal" evidence="1">
    <location>
        <begin position="11"/>
        <end position="265"/>
    </location>
</feature>
<gene>
    <name evidence="2" type="ORF">A3B37_03615</name>
</gene>
<accession>A0A1G2L9T1</accession>
<protein>
    <submittedName>
        <fullName evidence="2">Transketolase</fullName>
    </submittedName>
</protein>
<organism evidence="2 3">
    <name type="scientific">Candidatus Sungbacteria bacterium RIFCSPLOWO2_01_FULL_59_16</name>
    <dbReference type="NCBI Taxonomy" id="1802280"/>
    <lineage>
        <taxon>Bacteria</taxon>
        <taxon>Candidatus Sungiibacteriota</taxon>
    </lineage>
</organism>
<proteinExistence type="predicted"/>
<dbReference type="Proteomes" id="UP000176705">
    <property type="component" value="Unassembled WGS sequence"/>
</dbReference>
<dbReference type="PANTHER" id="PTHR47514">
    <property type="entry name" value="TRANSKETOLASE N-TERMINAL SECTION-RELATED"/>
    <property type="match status" value="1"/>
</dbReference>
<dbReference type="PANTHER" id="PTHR47514:SF2">
    <property type="entry name" value="TRANSKETOLASE"/>
    <property type="match status" value="1"/>
</dbReference>